<dbReference type="InterPro" id="IPR011604">
    <property type="entry name" value="PDDEXK-like_dom_sf"/>
</dbReference>
<dbReference type="Pfam" id="PF12705">
    <property type="entry name" value="PDDEXK_1"/>
    <property type="match status" value="1"/>
</dbReference>
<dbReference type="NCBIfam" id="TIGR03623">
    <property type="entry name" value="probable DNA repair protein"/>
    <property type="match status" value="1"/>
</dbReference>
<dbReference type="AlphaFoldDB" id="A0A356LE66"/>
<name>A0A356LE66_9BURK</name>
<evidence type="ECO:0000313" key="3">
    <source>
        <dbReference type="Proteomes" id="UP000264036"/>
    </source>
</evidence>
<proteinExistence type="predicted"/>
<gene>
    <name evidence="2" type="ORF">DD666_06555</name>
</gene>
<evidence type="ECO:0000259" key="1">
    <source>
        <dbReference type="Pfam" id="PF12705"/>
    </source>
</evidence>
<dbReference type="InterPro" id="IPR038726">
    <property type="entry name" value="PDDEXK_AddAB-type"/>
</dbReference>
<comment type="caution">
    <text evidence="2">The sequence shown here is derived from an EMBL/GenBank/DDBJ whole genome shotgun (WGS) entry which is preliminary data.</text>
</comment>
<dbReference type="EMBL" id="DOEK01000013">
    <property type="protein sequence ID" value="HBP29058.1"/>
    <property type="molecule type" value="Genomic_DNA"/>
</dbReference>
<dbReference type="InterPro" id="IPR019925">
    <property type="entry name" value="DNA_repair_protein_predicted"/>
</dbReference>
<dbReference type="InterPro" id="IPR027417">
    <property type="entry name" value="P-loop_NTPase"/>
</dbReference>
<organism evidence="2 3">
    <name type="scientific">Advenella kashmirensis</name>
    <dbReference type="NCBI Taxonomy" id="310575"/>
    <lineage>
        <taxon>Bacteria</taxon>
        <taxon>Pseudomonadati</taxon>
        <taxon>Pseudomonadota</taxon>
        <taxon>Betaproteobacteria</taxon>
        <taxon>Burkholderiales</taxon>
        <taxon>Alcaligenaceae</taxon>
    </lineage>
</organism>
<sequence>MACSIDAVTPETVASLDPDTTVVVTVNNRLVWRVHALLLEQAGRDRAVLQLPAACSLTRWLDQLHQERLFCADPAVRSHRLSDFAARLLWEEVVASLQGETPLIDVQLAAARAMAASHDRDEWQVQVQPQEQTEEYLRFMQWRNQYEQRCRELDAQDDNHLYNTLIDSIAAGRLLRLPATMVLAGFNEYSPRLTRLLQACADRGCRLVSLSLPRHEQSQRILSAQKDRSSEWIAAAHWAASELAADPQRRVAIVSPAMEADAVFARRILDRELSPDPFAPAYRYNMTVGRALGEWPVVLAAFRWLSLIAGLCDQGSVRPQQFGQALLAGFCSASAAEQSAMAVLDARLRDSQNIAWNTDQVCAQMDRHVPDFSYVFRQAMAHWRQAASGGRQSTEHWTQLIRETLALLGFPGSTLSSTNYQVCAAFDALLHTFSLLNLYAGRLSGMPAVALLQRMARESMFQPQRDQDVRLDVLGFLEAEHGQWDAVWVLGLTDDVIPASPDPNPFLPVAALARAGAPRATPEREKAWAIEMLQALCGVAPRVVLSYPASEADRALRPSPLLSFFVGAQAGQGQGADTPECLSRARCASLPLETLNDNRGLPLTHILEGGSDLLETQALNPLWGYVRYRLLAKGLKPYPESLNAAIRGMFLHSMAQKVWEMLGSSERLAQLSQVQQDELVAQAVTMAADQTLDGVSPTLAAMEKERGHAVMMTLLDLERERPAFHIVGVEQAASWQHASVKVNLRVDRIDETGYGAKVVMDYKSGQRTPDFQKDWLRPQPVNLQLPLYATVLRQPDEAGQRGQIEALLFAKLNAKKTELSGLGENGTDIAGATSLAKLAPEQSWEVLLDGWERSLQQLARDMSDGVADNRSWAVNDLIYCDVLPFLRLAQESEDD</sequence>
<protein>
    <recommendedName>
        <fullName evidence="1">PD-(D/E)XK endonuclease-like domain-containing protein</fullName>
    </recommendedName>
</protein>
<dbReference type="Gene3D" id="3.90.320.10">
    <property type="match status" value="1"/>
</dbReference>
<feature type="domain" description="PD-(D/E)XK endonuclease-like" evidence="1">
    <location>
        <begin position="628"/>
        <end position="869"/>
    </location>
</feature>
<dbReference type="Proteomes" id="UP000264036">
    <property type="component" value="Unassembled WGS sequence"/>
</dbReference>
<evidence type="ECO:0000313" key="2">
    <source>
        <dbReference type="EMBL" id="HBP29058.1"/>
    </source>
</evidence>
<dbReference type="Gene3D" id="3.40.50.300">
    <property type="entry name" value="P-loop containing nucleotide triphosphate hydrolases"/>
    <property type="match status" value="1"/>
</dbReference>
<dbReference type="SUPFAM" id="SSF52540">
    <property type="entry name" value="P-loop containing nucleoside triphosphate hydrolases"/>
    <property type="match status" value="1"/>
</dbReference>
<reference evidence="2 3" key="1">
    <citation type="journal article" date="2018" name="Nat. Biotechnol.">
        <title>A standardized bacterial taxonomy based on genome phylogeny substantially revises the tree of life.</title>
        <authorList>
            <person name="Parks D.H."/>
            <person name="Chuvochina M."/>
            <person name="Waite D.W."/>
            <person name="Rinke C."/>
            <person name="Skarshewski A."/>
            <person name="Chaumeil P.A."/>
            <person name="Hugenholtz P."/>
        </authorList>
    </citation>
    <scope>NUCLEOTIDE SEQUENCE [LARGE SCALE GENOMIC DNA]</scope>
    <source>
        <strain evidence="2">UBA10707</strain>
    </source>
</reference>
<accession>A0A356LE66</accession>